<dbReference type="Pfam" id="PF18990">
    <property type="entry name" value="DUF5723"/>
    <property type="match status" value="1"/>
</dbReference>
<dbReference type="Proteomes" id="UP001148482">
    <property type="component" value="Unassembled WGS sequence"/>
</dbReference>
<comment type="caution">
    <text evidence="2">The sequence shown here is derived from an EMBL/GenBank/DDBJ whole genome shotgun (WGS) entry which is preliminary data.</text>
</comment>
<name>A0A9X3D0B7_9FLAO</name>
<evidence type="ECO:0000259" key="1">
    <source>
        <dbReference type="Pfam" id="PF18990"/>
    </source>
</evidence>
<evidence type="ECO:0000313" key="2">
    <source>
        <dbReference type="EMBL" id="MCX2838914.1"/>
    </source>
</evidence>
<dbReference type="EMBL" id="JAPJDA010000019">
    <property type="protein sequence ID" value="MCX2838914.1"/>
    <property type="molecule type" value="Genomic_DNA"/>
</dbReference>
<evidence type="ECO:0000313" key="3">
    <source>
        <dbReference type="Proteomes" id="UP001148482"/>
    </source>
</evidence>
<dbReference type="AlphaFoldDB" id="A0A9X3D0B7"/>
<gene>
    <name evidence="2" type="ORF">OQ279_12235</name>
</gene>
<reference evidence="2" key="1">
    <citation type="submission" date="2022-11" db="EMBL/GenBank/DDBJ databases">
        <title>Salinimicrobium profundisediminis sp. nov., isolated from deep-sea sediment of the Mariana Trench.</title>
        <authorList>
            <person name="Fu H."/>
        </authorList>
    </citation>
    <scope>NUCLEOTIDE SEQUENCE</scope>
    <source>
        <strain evidence="2">MT39</strain>
    </source>
</reference>
<proteinExistence type="predicted"/>
<organism evidence="2 3">
    <name type="scientific">Salinimicrobium profundisediminis</name>
    <dbReference type="NCBI Taxonomy" id="2994553"/>
    <lineage>
        <taxon>Bacteria</taxon>
        <taxon>Pseudomonadati</taxon>
        <taxon>Bacteroidota</taxon>
        <taxon>Flavobacteriia</taxon>
        <taxon>Flavobacteriales</taxon>
        <taxon>Flavobacteriaceae</taxon>
        <taxon>Salinimicrobium</taxon>
    </lineage>
</organism>
<dbReference type="RefSeq" id="WP_266070224.1">
    <property type="nucleotide sequence ID" value="NZ_JAPJDA010000019.1"/>
</dbReference>
<dbReference type="InterPro" id="IPR043781">
    <property type="entry name" value="DUF5723"/>
</dbReference>
<feature type="domain" description="DUF5723" evidence="1">
    <location>
        <begin position="38"/>
        <end position="436"/>
    </location>
</feature>
<keyword evidence="3" id="KW-1185">Reference proteome</keyword>
<protein>
    <submittedName>
        <fullName evidence="2">DUF5723 family protein</fullName>
    </submittedName>
</protein>
<accession>A0A9X3D0B7</accession>
<sequence>MRVFFFLFILTLSQGILAQNKQLLYNFDDLPQTLLLNPGAETNFDMHLGLPLLSQIHLSAGSSGVNMYDIFREDGGSINDRIRKTLHKLSKNDFFTVNQQLEIFSIGWRDQRRRYYTAGIYQEFDAFVYFPKDPAVLAYEGNKNYIGRNFDFSDAAFTAEVLNVFHLGFTNYYSEDLNYGFRGKIYSGIFNAHSVDNTGIFRTELSPEGPNLYRHYMSQVDILINTAGWDELTDSDATNRQLMASFLKKAFLGGNIGLGLDAGFTWYPSDQYRVTASLLDIGFMRQTKNVENYRYYGDYQTDGIELLFPGTREYWDEWEDNLDKNLKDETLTNSYTTWRPVKFNASVDFGFSENAEPCNCYRPMGRRRYFNHLGAQFFAVKRPRGLNFATTLYYDKTFNNNFRGKITYTADSYSFSNIGLLFSARLSNFNVYLAADNLLDYTNLAKAQNASVQLGVQLMFSRE</sequence>